<dbReference type="Pfam" id="PF13427">
    <property type="entry name" value="AadA_C"/>
    <property type="match status" value="1"/>
</dbReference>
<organism evidence="3 4">
    <name type="scientific">Eiseniibacteriota bacterium</name>
    <dbReference type="NCBI Taxonomy" id="2212470"/>
    <lineage>
        <taxon>Bacteria</taxon>
        <taxon>Candidatus Eiseniibacteriota</taxon>
    </lineage>
</organism>
<keyword evidence="3" id="KW-0548">Nucleotidyltransferase</keyword>
<feature type="non-terminal residue" evidence="3">
    <location>
        <position position="1"/>
    </location>
</feature>
<gene>
    <name evidence="3" type="ORF">ACFL6M_06575</name>
</gene>
<keyword evidence="1" id="KW-0808">Transferase</keyword>
<keyword evidence="4" id="KW-1185">Reference proteome</keyword>
<sequence>RLPNQIHDVTKAFVDEAASILGAKLYGIYMYGASVFDDGGPIQDIDCHVILNGPLGKDEREALLNVHKELAERYPPLGGELDAYFILLDAAKASAPPQHQLDLTTFDNSWALHCAHVRGGRYVILWGPEPTEVFPAPSWGEIATALEDELAYVKGHLCHPAYCVLNLCRIAFSYSEKDPVKSKHGSGLWASERFPEWKPLIQVAMRVYEKEHSEEDGRLLGKQLNSFLMFVEEYLDRIQEEDTPNQTMHRTPLSRRP</sequence>
<dbReference type="GO" id="GO:0016779">
    <property type="term" value="F:nucleotidyltransferase activity"/>
    <property type="evidence" value="ECO:0007669"/>
    <property type="project" value="UniProtKB-KW"/>
</dbReference>
<evidence type="ECO:0000256" key="1">
    <source>
        <dbReference type="ARBA" id="ARBA00022679"/>
    </source>
</evidence>
<evidence type="ECO:0000313" key="4">
    <source>
        <dbReference type="Proteomes" id="UP001593833"/>
    </source>
</evidence>
<dbReference type="InterPro" id="IPR025184">
    <property type="entry name" value="AadA_C"/>
</dbReference>
<accession>A0ABV6YLM7</accession>
<evidence type="ECO:0000259" key="2">
    <source>
        <dbReference type="Pfam" id="PF13427"/>
    </source>
</evidence>
<dbReference type="EMBL" id="JBHPKH010000102">
    <property type="protein sequence ID" value="MFC1573247.1"/>
    <property type="molecule type" value="Genomic_DNA"/>
</dbReference>
<name>A0ABV6YLM7_UNCEI</name>
<protein>
    <submittedName>
        <fullName evidence="3">Aminoglycoside adenylyltransferase domain-containing protein</fullName>
    </submittedName>
</protein>
<reference evidence="3 4" key="1">
    <citation type="submission" date="2024-09" db="EMBL/GenBank/DDBJ databases">
        <authorList>
            <person name="D'Angelo T."/>
        </authorList>
    </citation>
    <scope>NUCLEOTIDE SEQUENCE [LARGE SCALE GENOMIC DNA]</scope>
    <source>
        <strain evidence="3">SAG AM-320-E07</strain>
    </source>
</reference>
<comment type="caution">
    <text evidence="3">The sequence shown here is derived from an EMBL/GenBank/DDBJ whole genome shotgun (WGS) entry which is preliminary data.</text>
</comment>
<feature type="domain" description="Adenylyltransferase AadA C-terminal" evidence="2">
    <location>
        <begin position="155"/>
        <end position="227"/>
    </location>
</feature>
<proteinExistence type="predicted"/>
<dbReference type="Proteomes" id="UP001593833">
    <property type="component" value="Unassembled WGS sequence"/>
</dbReference>
<evidence type="ECO:0000313" key="3">
    <source>
        <dbReference type="EMBL" id="MFC1573247.1"/>
    </source>
</evidence>